<dbReference type="PIRSF" id="PIRSF038896">
    <property type="entry name" value="NAPE-PLD"/>
    <property type="match status" value="1"/>
</dbReference>
<dbReference type="Proteomes" id="UP001242480">
    <property type="component" value="Unassembled WGS sequence"/>
</dbReference>
<evidence type="ECO:0000259" key="1">
    <source>
        <dbReference type="Pfam" id="PF12706"/>
    </source>
</evidence>
<dbReference type="InterPro" id="IPR036866">
    <property type="entry name" value="RibonucZ/Hydroxyglut_hydro"/>
</dbReference>
<dbReference type="InterPro" id="IPR001279">
    <property type="entry name" value="Metallo-B-lactamas"/>
</dbReference>
<dbReference type="PANTHER" id="PTHR15032:SF4">
    <property type="entry name" value="N-ACYL-PHOSPHATIDYLETHANOLAMINE-HYDROLYZING PHOSPHOLIPASE D"/>
    <property type="match status" value="1"/>
</dbReference>
<accession>A0ABU0J2C9</accession>
<keyword evidence="3" id="KW-1185">Reference proteome</keyword>
<dbReference type="InterPro" id="IPR024884">
    <property type="entry name" value="NAPE-PLD"/>
</dbReference>
<organism evidence="2 3">
    <name type="scientific">Labrys wisconsinensis</name>
    <dbReference type="NCBI Taxonomy" id="425677"/>
    <lineage>
        <taxon>Bacteria</taxon>
        <taxon>Pseudomonadati</taxon>
        <taxon>Pseudomonadota</taxon>
        <taxon>Alphaproteobacteria</taxon>
        <taxon>Hyphomicrobiales</taxon>
        <taxon>Xanthobacteraceae</taxon>
        <taxon>Labrys</taxon>
    </lineage>
</organism>
<name>A0ABU0J2C9_9HYPH</name>
<protein>
    <submittedName>
        <fullName evidence="2">L-ascorbate metabolism protein UlaG (Beta-lactamase superfamily)</fullName>
    </submittedName>
</protein>
<feature type="domain" description="Metallo-beta-lactamase" evidence="1">
    <location>
        <begin position="84"/>
        <end position="284"/>
    </location>
</feature>
<dbReference type="SUPFAM" id="SSF56281">
    <property type="entry name" value="Metallo-hydrolase/oxidoreductase"/>
    <property type="match status" value="1"/>
</dbReference>
<dbReference type="Gene3D" id="3.60.15.10">
    <property type="entry name" value="Ribonuclease Z/Hydroxyacylglutathione hydrolase-like"/>
    <property type="match status" value="1"/>
</dbReference>
<dbReference type="PANTHER" id="PTHR15032">
    <property type="entry name" value="N-ACYL-PHOSPHATIDYLETHANOLAMINE-HYDROLYZING PHOSPHOLIPASE D"/>
    <property type="match status" value="1"/>
</dbReference>
<dbReference type="RefSeq" id="WP_307269599.1">
    <property type="nucleotide sequence ID" value="NZ_JAUSVX010000002.1"/>
</dbReference>
<dbReference type="Pfam" id="PF12706">
    <property type="entry name" value="Lactamase_B_2"/>
    <property type="match status" value="1"/>
</dbReference>
<gene>
    <name evidence="2" type="ORF">QO011_001410</name>
</gene>
<comment type="caution">
    <text evidence="2">The sequence shown here is derived from an EMBL/GenBank/DDBJ whole genome shotgun (WGS) entry which is preliminary data.</text>
</comment>
<sequence>MSANPYYSGPRSDHFDGERFFSPDGAPMDRGIGDLLRWRFAGRHAPWSKQLPAEPPDRPPARAAGLRIAHVGHASLLLQADGLNILLDPVWSERVSPFRFAGPKRHDPPGIAFADLPPIDVVLITHSHYDHLDLDTIARLWRAHRPRILAPLGNDAVIRRRHPAIEVTTRDWGEAVELGGRVAATLVPANHWSARSLGDRRMALWCGYVLETPAGRIYLAGDSGYGTGAVFRGIRERHGAPRLAVLPIGAFEPRWFMQPQHMNPAEAVQAMRDCGAETALGYHWGTFRLTDEAREEPPRQLEAALQAAGIAPERFRPLRPGMVWTA</sequence>
<evidence type="ECO:0000313" key="3">
    <source>
        <dbReference type="Proteomes" id="UP001242480"/>
    </source>
</evidence>
<proteinExistence type="predicted"/>
<dbReference type="EMBL" id="JAUSVX010000002">
    <property type="protein sequence ID" value="MDQ0468410.1"/>
    <property type="molecule type" value="Genomic_DNA"/>
</dbReference>
<reference evidence="2 3" key="1">
    <citation type="submission" date="2023-07" db="EMBL/GenBank/DDBJ databases">
        <title>Genomic Encyclopedia of Type Strains, Phase IV (KMG-IV): sequencing the most valuable type-strain genomes for metagenomic binning, comparative biology and taxonomic classification.</title>
        <authorList>
            <person name="Goeker M."/>
        </authorList>
    </citation>
    <scope>NUCLEOTIDE SEQUENCE [LARGE SCALE GENOMIC DNA]</scope>
    <source>
        <strain evidence="2 3">DSM 19619</strain>
    </source>
</reference>
<evidence type="ECO:0000313" key="2">
    <source>
        <dbReference type="EMBL" id="MDQ0468410.1"/>
    </source>
</evidence>